<evidence type="ECO:0000313" key="2">
    <source>
        <dbReference type="EMBL" id="EJW02603.1"/>
    </source>
</evidence>
<gene>
    <name evidence="2" type="ORF">EDEG_03000</name>
</gene>
<name>J8ZSI4_EDHAE</name>
<proteinExistence type="predicted"/>
<keyword evidence="3" id="KW-1185">Reference proteome</keyword>
<dbReference type="Proteomes" id="UP000003163">
    <property type="component" value="Unassembled WGS sequence"/>
</dbReference>
<dbReference type="InParanoid" id="J8ZSI4"/>
<dbReference type="EMBL" id="AFBI03000063">
    <property type="protein sequence ID" value="EJW02603.1"/>
    <property type="molecule type" value="Genomic_DNA"/>
</dbReference>
<dbReference type="HOGENOM" id="CLU_472530_0_0_1"/>
<comment type="caution">
    <text evidence="2">The sequence shown here is derived from an EMBL/GenBank/DDBJ whole genome shotgun (WGS) entry which is preliminary data.</text>
</comment>
<protein>
    <submittedName>
        <fullName evidence="2">Uncharacterized protein</fullName>
    </submittedName>
</protein>
<dbReference type="AlphaFoldDB" id="J8ZSI4"/>
<feature type="region of interest" description="Disordered" evidence="1">
    <location>
        <begin position="1"/>
        <end position="43"/>
    </location>
</feature>
<reference evidence="2 3" key="1">
    <citation type="submission" date="2011-08" db="EMBL/GenBank/DDBJ databases">
        <authorList>
            <person name="Liu Z.J."/>
            <person name="Shi F.L."/>
            <person name="Lu J.Q."/>
            <person name="Li M."/>
            <person name="Wang Z.L."/>
        </authorList>
    </citation>
    <scope>NUCLEOTIDE SEQUENCE [LARGE SCALE GENOMIC DNA]</scope>
    <source>
        <strain evidence="2 3">USNM 41457</strain>
    </source>
</reference>
<sequence length="577" mass="66971">MNPYSRAQNSSEESNSSHFRQNASSPIDTNSNRMNIYSGYNINPRAQNASPTIDATLNTMNTLAPSNSNQETPITNTYSNLNLENNIVDRNKSIFEQIFPINCKYPQLVRTFTIFGITKNRYFTDRWARITTFVGDNHIKCDSDSTEEDLSPIKTNNDASNRIDISKKMENIDLNQFIQECVNNYNIDLESDKKIDINNDDGANILIDKMINEENQENKSLSNKDINKIKKNNFDVVLEKFVQKNNDIISNIQQKLNNEELKTRCVQTFLYGLDFDSNGLFFSSGIFLKSIKRHMLLAATGKKIFDMEVVANMKNDIDVFKKIYSDKIFVEDIGTDLFVKKGMLKHWSTVFKNNCLIKILFLCKYSAAKNSNFRKQTLLSFDEALIENKENILYLTFPYIELNFDDIMSLVFQRDFITISEIIFSQGFIIKTKITSNEENITFIRNFEKSMEKLGIKIPNALIDNIDQCFMDNPIKYTNFSDKSIGDKINLLKTYSANSDRNPVTGEPLYELKKYPAAEKLIRAWKRFKSRLGNDFKDYCLYKEKERLLNCKYFLQEIVPLNTAIELKEVAWRHEDN</sequence>
<organism evidence="2 3">
    <name type="scientific">Edhazardia aedis (strain USNM 41457)</name>
    <name type="common">Microsporidian parasite</name>
    <dbReference type="NCBI Taxonomy" id="1003232"/>
    <lineage>
        <taxon>Eukaryota</taxon>
        <taxon>Fungi</taxon>
        <taxon>Fungi incertae sedis</taxon>
        <taxon>Microsporidia</taxon>
        <taxon>Edhazardia</taxon>
    </lineage>
</organism>
<reference evidence="3" key="2">
    <citation type="submission" date="2015-07" db="EMBL/GenBank/DDBJ databases">
        <title>Contrasting host-pathogen interactions and genome evolution in two generalist and specialist microsporidian pathogens of mosquitoes.</title>
        <authorList>
            <consortium name="The Broad Institute Genomics Platform"/>
            <consortium name="The Broad Institute Genome Sequencing Center for Infectious Disease"/>
            <person name="Cuomo C.A."/>
            <person name="Sanscrainte N.D."/>
            <person name="Goldberg J.M."/>
            <person name="Heiman D."/>
            <person name="Young S."/>
            <person name="Zeng Q."/>
            <person name="Becnel J.J."/>
            <person name="Birren B.W."/>
        </authorList>
    </citation>
    <scope>NUCLEOTIDE SEQUENCE [LARGE SCALE GENOMIC DNA]</scope>
    <source>
        <strain evidence="3">USNM 41457</strain>
    </source>
</reference>
<dbReference type="VEuPathDB" id="MicrosporidiaDB:EDEG_03000"/>
<evidence type="ECO:0000313" key="3">
    <source>
        <dbReference type="Proteomes" id="UP000003163"/>
    </source>
</evidence>
<accession>J8ZSI4</accession>
<evidence type="ECO:0000256" key="1">
    <source>
        <dbReference type="SAM" id="MobiDB-lite"/>
    </source>
</evidence>